<proteinExistence type="evidence at transcript level"/>
<dbReference type="GO" id="GO:0008218">
    <property type="term" value="P:bioluminescence"/>
    <property type="evidence" value="ECO:0007669"/>
    <property type="project" value="UniProtKB-KW"/>
</dbReference>
<dbReference type="AlphaFoldDB" id="Q86LV4"/>
<evidence type="ECO:0000256" key="4">
    <source>
        <dbReference type="ARBA" id="ARBA00023262"/>
    </source>
</evidence>
<dbReference type="SMR" id="Q86LV4"/>
<dbReference type="Gene3D" id="2.40.155.10">
    <property type="entry name" value="Green fluorescent protein"/>
    <property type="match status" value="1"/>
</dbReference>
<dbReference type="InterPro" id="IPR011584">
    <property type="entry name" value="GFP-related"/>
</dbReference>
<keyword evidence="4" id="KW-0599">Photoprotein</keyword>
<evidence type="ECO:0000256" key="1">
    <source>
        <dbReference type="ARBA" id="ARBA00008949"/>
    </source>
</evidence>
<sequence>MYSYIKETMRSKVYMEGNVNNHAFKCTAEGEGKPYKGSQKLTITVTEGGPLPFAFDILSHAFQYGNKVFTKYPDDIPDFFKQSLSGGFTWKRVSNYEDGGVLTVDQKTSLEGDCIICNIKVHGTNFPADGPVMQKQTNGWEPSTETVIPRGEGILLRDVPALKLRNNKGHLLCVMETTYKPNKRVNLPKLHFHHLRMEKDSISDDEKTIKQHEDVRASYFNVRFDESS</sequence>
<comment type="similarity">
    <text evidence="1">Belongs to the GFP family.</text>
</comment>
<protein>
    <submittedName>
        <fullName evidence="5">Green fluorescent protein</fullName>
    </submittedName>
</protein>
<organism evidence="5">
    <name type="scientific">Heteractis magnifica</name>
    <name type="common">Magnificent sea anemone</name>
    <name type="synonym">Radianthus magnifica</name>
    <dbReference type="NCBI Taxonomy" id="38281"/>
    <lineage>
        <taxon>Eukaryota</taxon>
        <taxon>Metazoa</taxon>
        <taxon>Cnidaria</taxon>
        <taxon>Anthozoa</taxon>
        <taxon>Hexacorallia</taxon>
        <taxon>Actiniaria</taxon>
        <taxon>Stichodactylidae</taxon>
        <taxon>Heteractis</taxon>
    </lineage>
</organism>
<reference evidence="5" key="1">
    <citation type="journal article" date="2003" name="Biochem. Biophys. Res. Commun.">
        <title>A naturally enhanced green fluorescent protein from magnificent sea anemone (Heteractis magnifica) and its functional analysis.</title>
        <authorList>
            <person name="Tu H."/>
            <person name="Xiong Q."/>
            <person name="Zhen S."/>
            <person name="Zhong X."/>
            <person name="Peng L."/>
            <person name="Chen H."/>
            <person name="Jiang X."/>
            <person name="Liu W."/>
            <person name="Yang W."/>
            <person name="Wei J."/>
            <person name="Dong M."/>
            <person name="Wu W."/>
            <person name="Xu A."/>
        </authorList>
    </citation>
    <scope>NUCLEOTIDE SEQUENCE</scope>
</reference>
<dbReference type="SUPFAM" id="SSF54511">
    <property type="entry name" value="GFP-like"/>
    <property type="match status" value="1"/>
</dbReference>
<evidence type="ECO:0000313" key="5">
    <source>
        <dbReference type="EMBL" id="AAO16871.1"/>
    </source>
</evidence>
<name>Q86LV4_HETMG</name>
<dbReference type="Pfam" id="PF01353">
    <property type="entry name" value="GFP"/>
    <property type="match status" value="1"/>
</dbReference>
<accession>Q86LV4</accession>
<gene>
    <name evidence="5" type="primary">gfp</name>
</gene>
<keyword evidence="3" id="KW-0455">Luminescence</keyword>
<keyword evidence="2" id="KW-0157">Chromophore</keyword>
<dbReference type="InterPro" id="IPR009017">
    <property type="entry name" value="GFP"/>
</dbReference>
<dbReference type="EMBL" id="AY157666">
    <property type="protein sequence ID" value="AAO16871.1"/>
    <property type="molecule type" value="mRNA"/>
</dbReference>
<evidence type="ECO:0000256" key="3">
    <source>
        <dbReference type="ARBA" id="ARBA00023223"/>
    </source>
</evidence>
<evidence type="ECO:0000256" key="2">
    <source>
        <dbReference type="ARBA" id="ARBA00022991"/>
    </source>
</evidence>